<evidence type="ECO:0000256" key="6">
    <source>
        <dbReference type="ARBA" id="ARBA00031011"/>
    </source>
</evidence>
<dbReference type="InterPro" id="IPR044861">
    <property type="entry name" value="IPNS-like_FE2OG_OXY"/>
</dbReference>
<keyword evidence="10" id="KW-0479">Metal-binding</keyword>
<dbReference type="Proteomes" id="UP001302020">
    <property type="component" value="Chromosome"/>
</dbReference>
<dbReference type="PANTHER" id="PTHR47990">
    <property type="entry name" value="2-OXOGLUTARATE (2OG) AND FE(II)-DEPENDENT OXYGENASE SUPERFAMILY PROTEIN-RELATED"/>
    <property type="match status" value="1"/>
</dbReference>
<dbReference type="InterPro" id="IPR005123">
    <property type="entry name" value="Oxoglu/Fe-dep_dioxygenase_dom"/>
</dbReference>
<dbReference type="PROSITE" id="PS51471">
    <property type="entry name" value="FE2OG_OXY"/>
    <property type="match status" value="1"/>
</dbReference>
<organism evidence="12 13">
    <name type="scientific">Xanthomonas rydalmerensis</name>
    <dbReference type="NCBI Taxonomy" id="3046274"/>
    <lineage>
        <taxon>Bacteria</taxon>
        <taxon>Pseudomonadati</taxon>
        <taxon>Pseudomonadota</taxon>
        <taxon>Gammaproteobacteria</taxon>
        <taxon>Lysobacterales</taxon>
        <taxon>Lysobacteraceae</taxon>
        <taxon>Xanthomonas</taxon>
    </lineage>
</organism>
<evidence type="ECO:0000256" key="4">
    <source>
        <dbReference type="ARBA" id="ARBA00019045"/>
    </source>
</evidence>
<evidence type="ECO:0000256" key="7">
    <source>
        <dbReference type="ARBA" id="ARBA00031282"/>
    </source>
</evidence>
<evidence type="ECO:0000259" key="11">
    <source>
        <dbReference type="PROSITE" id="PS51471"/>
    </source>
</evidence>
<reference evidence="12 13" key="1">
    <citation type="submission" date="2023-05" db="EMBL/GenBank/DDBJ databases">
        <title>Xanthomonas rydalmerenesis sp. nov., a novel Xanthomonas species isolated from Fragaria x ananassa.</title>
        <authorList>
            <person name="McKnight D.J.E."/>
            <person name="Wong-Bajracharya J."/>
            <person name="Okoh E.B."/>
            <person name="Snijders F."/>
            <person name="Lidbetter F."/>
            <person name="Webster J."/>
            <person name="Djordjevic S.P."/>
            <person name="Bogema D.R."/>
            <person name="Chapman T.A."/>
        </authorList>
    </citation>
    <scope>NUCLEOTIDE SEQUENCE [LARGE SCALE GENOMIC DNA]</scope>
    <source>
        <strain evidence="12 13">DAR34883</strain>
    </source>
</reference>
<evidence type="ECO:0000313" key="13">
    <source>
        <dbReference type="Proteomes" id="UP001302020"/>
    </source>
</evidence>
<evidence type="ECO:0000256" key="1">
    <source>
        <dbReference type="ARBA" id="ARBA00004767"/>
    </source>
</evidence>
<keyword evidence="13" id="KW-1185">Reference proteome</keyword>
<dbReference type="InterPro" id="IPR050231">
    <property type="entry name" value="Iron_ascorbate_oxido_reductase"/>
</dbReference>
<dbReference type="Gene3D" id="2.60.120.330">
    <property type="entry name" value="B-lactam Antibiotic, Isopenicillin N Synthase, Chain"/>
    <property type="match status" value="1"/>
</dbReference>
<dbReference type="EC" id="1.14.20.7" evidence="2"/>
<dbReference type="SUPFAM" id="SSF51197">
    <property type="entry name" value="Clavaminate synthase-like"/>
    <property type="match status" value="1"/>
</dbReference>
<dbReference type="EC" id="1.13.12.19" evidence="3"/>
<comment type="catalytic activity">
    <reaction evidence="8">
        <text>2-oxoglutarate + O2 + 2 H(+) = ethene + 3 CO2 + H2O</text>
        <dbReference type="Rhea" id="RHEA:31523"/>
        <dbReference type="ChEBI" id="CHEBI:15377"/>
        <dbReference type="ChEBI" id="CHEBI:15378"/>
        <dbReference type="ChEBI" id="CHEBI:15379"/>
        <dbReference type="ChEBI" id="CHEBI:16526"/>
        <dbReference type="ChEBI" id="CHEBI:16810"/>
        <dbReference type="ChEBI" id="CHEBI:18153"/>
        <dbReference type="EC" id="1.13.12.19"/>
    </reaction>
</comment>
<name>A0ABZ0JHN8_9XANT</name>
<accession>A0ABZ0JHN8</accession>
<evidence type="ECO:0000256" key="2">
    <source>
        <dbReference type="ARBA" id="ARBA00012293"/>
    </source>
</evidence>
<evidence type="ECO:0000313" key="12">
    <source>
        <dbReference type="EMBL" id="WOS39125.1"/>
    </source>
</evidence>
<keyword evidence="10" id="KW-0408">Iron</keyword>
<comment type="catalytic activity">
    <reaction evidence="9">
        <text>L-arginine + 2-oxoglutarate + O2 = guanidine + L-glutamate 5-semialdehyde + succinate + CO2</text>
        <dbReference type="Rhea" id="RHEA:31535"/>
        <dbReference type="ChEBI" id="CHEBI:15379"/>
        <dbReference type="ChEBI" id="CHEBI:16526"/>
        <dbReference type="ChEBI" id="CHEBI:16810"/>
        <dbReference type="ChEBI" id="CHEBI:30031"/>
        <dbReference type="ChEBI" id="CHEBI:30087"/>
        <dbReference type="ChEBI" id="CHEBI:32682"/>
        <dbReference type="ChEBI" id="CHEBI:58066"/>
        <dbReference type="EC" id="1.14.20.7"/>
    </reaction>
</comment>
<dbReference type="Pfam" id="PF03171">
    <property type="entry name" value="2OG-FeII_Oxy"/>
    <property type="match status" value="1"/>
</dbReference>
<dbReference type="RefSeq" id="WP_167087617.1">
    <property type="nucleotide sequence ID" value="NZ_CP126170.1"/>
</dbReference>
<sequence length="313" mass="34885">MNERTVPTFALENIMRGEQMEELRRCASEQGVFYLEVNGPLNDAHIQAGNAAMTFFANADDAAKQAVTNSRPNMRRGFSPLGSESTARCTNTGEYSDYAMVYSMGISGNLFPTQDFQRLWSNYFDIYYAISQQTAKAVLRSMDVHLHTDIDTLLDCDPVLRFRYFPDVPEDRCAEQQPNRMAPHYDLSIVSLILQTPCPNGFVSLQVELDGHFVELAPRPGCVVVFCGSIAPLVSDGKIKAPQHRVVSPSRTQRIGSNRTSSVLFLRPRSEFTFSVPLAKALGMGDDLSGERATFGEWCGANYMEMHVMSPQP</sequence>
<evidence type="ECO:0000256" key="5">
    <source>
        <dbReference type="ARBA" id="ARBA00022666"/>
    </source>
</evidence>
<feature type="domain" description="Fe2OG dioxygenase" evidence="11">
    <location>
        <begin position="155"/>
        <end position="268"/>
    </location>
</feature>
<comment type="pathway">
    <text evidence="1">Alkene biosynthesis; ethylene biosynthesis via 2-oxoglutarate.</text>
</comment>
<proteinExistence type="inferred from homology"/>
<dbReference type="InterPro" id="IPR027443">
    <property type="entry name" value="IPNS-like_sf"/>
</dbReference>
<evidence type="ECO:0000256" key="9">
    <source>
        <dbReference type="ARBA" id="ARBA00049359"/>
    </source>
</evidence>
<gene>
    <name evidence="12" type="ORF">QN243_11755</name>
</gene>
<keyword evidence="5" id="KW-0266">Ethylene biosynthesis</keyword>
<keyword evidence="10" id="KW-0560">Oxidoreductase</keyword>
<evidence type="ECO:0000256" key="8">
    <source>
        <dbReference type="ARBA" id="ARBA00047725"/>
    </source>
</evidence>
<evidence type="ECO:0000256" key="3">
    <source>
        <dbReference type="ARBA" id="ARBA00012531"/>
    </source>
</evidence>
<protein>
    <recommendedName>
        <fullName evidence="4">2-oxoglutarate-dependent ethylene/succinate-forming enzyme</fullName>
        <ecNumber evidence="3">1.13.12.19</ecNumber>
        <ecNumber evidence="2">1.14.20.7</ecNumber>
    </recommendedName>
    <alternativeName>
        <fullName evidence="6">2-oxoglutarate dioxygenase (ethylene-forming)</fullName>
    </alternativeName>
    <alternativeName>
        <fullName evidence="7">2-oxoglutarate/L-arginine monooxygenase/decarboxylase (succinate-forming)</fullName>
    </alternativeName>
</protein>
<evidence type="ECO:0000256" key="10">
    <source>
        <dbReference type="RuleBase" id="RU003682"/>
    </source>
</evidence>
<dbReference type="EMBL" id="CP126172">
    <property type="protein sequence ID" value="WOS39125.1"/>
    <property type="molecule type" value="Genomic_DNA"/>
</dbReference>
<comment type="similarity">
    <text evidence="10">Belongs to the iron/ascorbate-dependent oxidoreductase family.</text>
</comment>